<feature type="region of interest" description="Disordered" evidence="2">
    <location>
        <begin position="40"/>
        <end position="60"/>
    </location>
</feature>
<dbReference type="SMART" id="SM00498">
    <property type="entry name" value="FH2"/>
    <property type="match status" value="1"/>
</dbReference>
<dbReference type="CTD" id="31075"/>
<dbReference type="OMA" id="AMLYFQE"/>
<proteinExistence type="predicted"/>
<dbReference type="InterPro" id="IPR014767">
    <property type="entry name" value="DAD_dom"/>
</dbReference>
<dbReference type="InterPro" id="IPR042201">
    <property type="entry name" value="FH2_Formin_sf"/>
</dbReference>
<dbReference type="PROSITE" id="PS51444">
    <property type="entry name" value="FH2"/>
    <property type="match status" value="1"/>
</dbReference>
<dbReference type="RefSeq" id="XP_022645278.1">
    <property type="nucleotide sequence ID" value="XM_022789543.1"/>
</dbReference>
<dbReference type="GO" id="GO:0030036">
    <property type="term" value="P:actin cytoskeleton organization"/>
    <property type="evidence" value="ECO:0007669"/>
    <property type="project" value="InterPro"/>
</dbReference>
<dbReference type="SMART" id="SM01139">
    <property type="entry name" value="Drf_FH3"/>
    <property type="match status" value="1"/>
</dbReference>
<feature type="region of interest" description="Disordered" evidence="2">
    <location>
        <begin position="581"/>
        <end position="600"/>
    </location>
</feature>
<dbReference type="GO" id="GO:0031267">
    <property type="term" value="F:small GTPase binding"/>
    <property type="evidence" value="ECO:0007669"/>
    <property type="project" value="InterPro"/>
</dbReference>
<dbReference type="SMART" id="SM01140">
    <property type="entry name" value="Drf_GBD"/>
    <property type="match status" value="1"/>
</dbReference>
<feature type="domain" description="GBD/FH3" evidence="4">
    <location>
        <begin position="162"/>
        <end position="535"/>
    </location>
</feature>
<dbReference type="FunCoup" id="A0A7M7J195">
    <property type="interactions" value="271"/>
</dbReference>
<evidence type="ECO:0008006" key="8">
    <source>
        <dbReference type="Google" id="ProtNLM"/>
    </source>
</evidence>
<dbReference type="Proteomes" id="UP000594260">
    <property type="component" value="Unplaced"/>
</dbReference>
<evidence type="ECO:0000256" key="1">
    <source>
        <dbReference type="SAM" id="Coils"/>
    </source>
</evidence>
<feature type="compositionally biased region" description="Pro residues" evidence="2">
    <location>
        <begin position="686"/>
        <end position="718"/>
    </location>
</feature>
<dbReference type="InterPro" id="IPR016024">
    <property type="entry name" value="ARM-type_fold"/>
</dbReference>
<dbReference type="FunFam" id="1.25.10.10:FF:000800">
    <property type="entry name" value="Disheveled-associated activator of morphogenesis"/>
    <property type="match status" value="1"/>
</dbReference>
<dbReference type="SUPFAM" id="SSF101447">
    <property type="entry name" value="Formin homology 2 domain (FH2 domain)"/>
    <property type="match status" value="1"/>
</dbReference>
<evidence type="ECO:0000259" key="4">
    <source>
        <dbReference type="PROSITE" id="PS51232"/>
    </source>
</evidence>
<dbReference type="Gene3D" id="1.20.58.2220">
    <property type="entry name" value="Formin, FH2 domain"/>
    <property type="match status" value="1"/>
</dbReference>
<sequence length="1217" mass="135940">MDVREMNQLNQARDGLRNATVTTTTAIPSNNNTNHLNINNSISNHKDSGHGVLQNSAGKPSARDRVKHLVLSIQMPAAAARTAAHQARKHASGLASSGLCSCFGRNTKEPPEITYQVVDANGGCPGVGAGGGGTPGPGGLGVVTLPPSSLLVGGLGGYQLPPMPTDEAELNAKFAEIVDELDLTESKKAVMFSLPAEKKWQLYISRKMEQMQHAVVGHHQPDLYLEKIAAFIKLPYAEDDEEEIRQRANLFESLKTALRTQTNSFVTRFLDEQGLLRLLDFLSAMDRQTFESSVHTSAIGCVKALMNNSTGRSHVLAHPTAINIIAQSLATWNVKTKIAVLEILGAVCLVPGGHKKVLEAMCHLQKFACERTRFLTIINDLDRSIGPYREDVNLKTAIMSFINAVLNYGPGSEHLEFRLHLRFELLMLGIQPTIDKLRKYENALLDRHLDIFEMVRNEDERELSKRYNCDHVDSTKPQEMLSCLEQKMVFSPALPHFLSFMQHLLLMPSKGKSVEHWILFDRLVQQIILQDTCDGIDHDVAVIQINVGEIIKHLASEKELRLAQEKAERFEKENIDLATSIAGKEQQLEQTTQERDDIKDSLEKTKDKLERETVSHLNTKQRIQELEYNIQQLTVALQQKTVAAAQAAAAAAAQAVAAAAGNENGSSMPPPPPPPPPGGTIVVPGGIPPPPPPPMGGLPGAPPPPPPPMGGLGAPPPPPIGLFGLPKKIVKNVPQPSNPLKTFNWSKLPESRLQGTIWSEVNEEKLYKEIDLDDVDKTFAAFKKNLIASNEDVTDVPMKGGLTSNKVKELSVIDPRRAQNCQILLTRLKLSNDEIVSCLLSMDSKEQLQKDMIEQMLKFVPTLEERTSLEEHSHQLELLAKADRFLYDVGKIVHYEQRLKTLCYKKTFKEKLNDIKPKITAVTEASKDLQRSRRLRRLLELVLAFGNYMNRGDRGNACGFKIASLNKLADTKSSSNRNYTLLHYVIETCQRRFREVLKIDEEISKVRAGSKVNLSELSKEMAGLKSGLADVQKEIDFLRGQAEQILDDKFVPVMRNFVANATYKYQELEELFIEMKLKYEEVVRLFGEDPSSVQPDEFFSIFDAFLTSFNDAKNEIDSIQKRRKEEMERQKELETKRKEKANKEKERQSPDGSGFAGLRKDSKSGSAPNGNQQQHGEFDDLISALRTGDVFGDEFSSKYRRCKKRSTSIETERERVR</sequence>
<dbReference type="PANTHER" id="PTHR45725:SF1">
    <property type="entry name" value="DISHEVELLED ASSOCIATED ACTIVATOR OF MORPHOGENESIS, ISOFORM D"/>
    <property type="match status" value="1"/>
</dbReference>
<evidence type="ECO:0000313" key="7">
    <source>
        <dbReference type="Proteomes" id="UP000594260"/>
    </source>
</evidence>
<dbReference type="PROSITE" id="PS51231">
    <property type="entry name" value="DAD"/>
    <property type="match status" value="1"/>
</dbReference>
<dbReference type="Gene3D" id="1.10.238.150">
    <property type="entry name" value="Formin, FH3 diaphanous domain"/>
    <property type="match status" value="1"/>
</dbReference>
<feature type="region of interest" description="Disordered" evidence="2">
    <location>
        <begin position="1122"/>
        <end position="1181"/>
    </location>
</feature>
<dbReference type="EnsemblMetazoa" id="XM_022789543">
    <property type="protein sequence ID" value="XP_022645278"/>
    <property type="gene ID" value="LOC111243666"/>
</dbReference>
<dbReference type="InterPro" id="IPR051425">
    <property type="entry name" value="Formin_Homology"/>
</dbReference>
<dbReference type="InterPro" id="IPR014768">
    <property type="entry name" value="GBD/FH3_dom"/>
</dbReference>
<dbReference type="SUPFAM" id="SSF48371">
    <property type="entry name" value="ARM repeat"/>
    <property type="match status" value="1"/>
</dbReference>
<evidence type="ECO:0000259" key="3">
    <source>
        <dbReference type="PROSITE" id="PS51231"/>
    </source>
</evidence>
<dbReference type="InterPro" id="IPR015425">
    <property type="entry name" value="FH2_Formin"/>
</dbReference>
<keyword evidence="7" id="KW-1185">Reference proteome</keyword>
<dbReference type="InterPro" id="IPR010472">
    <property type="entry name" value="FH3_dom"/>
</dbReference>
<dbReference type="GO" id="GO:0030838">
    <property type="term" value="P:positive regulation of actin filament polymerization"/>
    <property type="evidence" value="ECO:0007669"/>
    <property type="project" value="TreeGrafter"/>
</dbReference>
<name>A0A7M7J195_VARDE</name>
<dbReference type="Gene3D" id="1.25.10.10">
    <property type="entry name" value="Leucine-rich Repeat Variant"/>
    <property type="match status" value="1"/>
</dbReference>
<dbReference type="Pfam" id="PF02181">
    <property type="entry name" value="FH2"/>
    <property type="match status" value="1"/>
</dbReference>
<organism evidence="6 7">
    <name type="scientific">Varroa destructor</name>
    <name type="common">Honeybee mite</name>
    <dbReference type="NCBI Taxonomy" id="109461"/>
    <lineage>
        <taxon>Eukaryota</taxon>
        <taxon>Metazoa</taxon>
        <taxon>Ecdysozoa</taxon>
        <taxon>Arthropoda</taxon>
        <taxon>Chelicerata</taxon>
        <taxon>Arachnida</taxon>
        <taxon>Acari</taxon>
        <taxon>Parasitiformes</taxon>
        <taxon>Mesostigmata</taxon>
        <taxon>Gamasina</taxon>
        <taxon>Dermanyssoidea</taxon>
        <taxon>Varroidae</taxon>
        <taxon>Varroa</taxon>
    </lineage>
</organism>
<feature type="domain" description="DAD" evidence="3">
    <location>
        <begin position="1171"/>
        <end position="1202"/>
    </location>
</feature>
<reference evidence="6" key="1">
    <citation type="submission" date="2021-01" db="UniProtKB">
        <authorList>
            <consortium name="EnsemblMetazoa"/>
        </authorList>
    </citation>
    <scope>IDENTIFICATION</scope>
</reference>
<keyword evidence="1" id="KW-0175">Coiled coil</keyword>
<dbReference type="OrthoDB" id="6433451at2759"/>
<dbReference type="InParanoid" id="A0A7M7J195"/>
<dbReference type="KEGG" id="vde:111243666"/>
<dbReference type="InterPro" id="IPR011989">
    <property type="entry name" value="ARM-like"/>
</dbReference>
<dbReference type="InterPro" id="IPR010473">
    <property type="entry name" value="GTPase-bd"/>
</dbReference>
<dbReference type="PANTHER" id="PTHR45725">
    <property type="entry name" value="FORMIN HOMOLOGY 2 FAMILY MEMBER"/>
    <property type="match status" value="1"/>
</dbReference>
<feature type="compositionally biased region" description="Basic and acidic residues" evidence="2">
    <location>
        <begin position="1122"/>
        <end position="1149"/>
    </location>
</feature>
<dbReference type="PROSITE" id="PS51232">
    <property type="entry name" value="GBD_FH3"/>
    <property type="match status" value="1"/>
</dbReference>
<protein>
    <recommendedName>
        <fullName evidence="8">Disheveled-associated activator of morphogenesis 1</fullName>
    </recommendedName>
</protein>
<evidence type="ECO:0000256" key="2">
    <source>
        <dbReference type="SAM" id="MobiDB-lite"/>
    </source>
</evidence>
<dbReference type="GeneID" id="111243666"/>
<feature type="domain" description="FH2" evidence="5">
    <location>
        <begin position="730"/>
        <end position="1135"/>
    </location>
</feature>
<dbReference type="Pfam" id="PF06367">
    <property type="entry name" value="Drf_FH3"/>
    <property type="match status" value="1"/>
</dbReference>
<feature type="compositionally biased region" description="Polar residues" evidence="2">
    <location>
        <begin position="1164"/>
        <end position="1175"/>
    </location>
</feature>
<feature type="coiled-coil region" evidence="1">
    <location>
        <begin position="1014"/>
        <end position="1048"/>
    </location>
</feature>
<evidence type="ECO:0000259" key="5">
    <source>
        <dbReference type="PROSITE" id="PS51444"/>
    </source>
</evidence>
<accession>A0A7M7J195</accession>
<dbReference type="AlphaFoldDB" id="A0A7M7J195"/>
<dbReference type="GO" id="GO:0003779">
    <property type="term" value="F:actin binding"/>
    <property type="evidence" value="ECO:0007669"/>
    <property type="project" value="InterPro"/>
</dbReference>
<feature type="compositionally biased region" description="Pro residues" evidence="2">
    <location>
        <begin position="668"/>
        <end position="678"/>
    </location>
</feature>
<evidence type="ECO:0000313" key="6">
    <source>
        <dbReference type="EnsemblMetazoa" id="XP_022645278"/>
    </source>
</evidence>
<feature type="region of interest" description="Disordered" evidence="2">
    <location>
        <begin position="661"/>
        <end position="718"/>
    </location>
</feature>
<dbReference type="Pfam" id="PF06371">
    <property type="entry name" value="Drf_GBD"/>
    <property type="match status" value="1"/>
</dbReference>